<evidence type="ECO:0000256" key="6">
    <source>
        <dbReference type="PROSITE-ProRule" id="PRU10141"/>
    </source>
</evidence>
<dbReference type="Pfam" id="PF00069">
    <property type="entry name" value="Pkinase"/>
    <property type="match status" value="1"/>
</dbReference>
<dbReference type="SMART" id="SM00220">
    <property type="entry name" value="S_TKc"/>
    <property type="match status" value="1"/>
</dbReference>
<evidence type="ECO:0000256" key="2">
    <source>
        <dbReference type="ARBA" id="ARBA00022679"/>
    </source>
</evidence>
<evidence type="ECO:0000256" key="5">
    <source>
        <dbReference type="ARBA" id="ARBA00022840"/>
    </source>
</evidence>
<dbReference type="PANTHER" id="PTHR24345">
    <property type="entry name" value="SERINE/THREONINE-PROTEIN KINASE PLK"/>
    <property type="match status" value="1"/>
</dbReference>
<dbReference type="GO" id="GO:0005634">
    <property type="term" value="C:nucleus"/>
    <property type="evidence" value="ECO:0007669"/>
    <property type="project" value="TreeGrafter"/>
</dbReference>
<keyword evidence="5 6" id="KW-0067">ATP-binding</keyword>
<sequence length="945" mass="101428">MYVRQHPTYRRLSARFGAGQAVAADGGERSAQDFIGWERIGRGGFGRVYRARARDGRRYGGGHVAIKVVDKRALKDSAAEVRLATEVAVHEKIRHPHVVRLYDSFEDDRYVYMVMEYCEGGDLWRYLRQHHQQGSGGSGGGGAELAALDEDEARTVMAQVAAAVAHLHASGVMHRDLKLANIMLTREMEVRVGDFGLATCVQNSVEPMTMCGTPSYISPEIMARRPYGFESDVWALGCLLVTLLTGAQPFRNVRQITDDTVARIALPPMLSPNARHLVRSLLRVDPARRIRSDELLDHPFFAAAAPALAPAPAPAPAQPRRLLPPRHPGALPLAAERVPPVSAADGVPLTAHSRAASDELPPFARPGGHQRRSEADYPSQQRRSVADYPSRQRHHPVLRGGDGAGGGGGSGHVGEPQATATQHGGGAVDLDALDLRRLRPMRRTLKSGRVVVREDRVLVLDLTTSATVVVVDAQRREIYEFRRPAPEALRACDAARIHAWDMGALPERVAKTVRAGCRCVAYLLSQQKRLRMDTPQGRAYMFDDLSTFRIAFFNRIVVGVSRARMEATVEIPSSQDLPNEIQKIALCAADFPGLFPDNDDDDDAGGEDDDDEGPSAFSPVPRPHRRRRAPTAAGAAAGASVPTKLRGIWDHAREAVRQMCVFDAVLREFEPGGRMAGRYDGQIAFPVQLRWGWDPTEEYLPPGLVRPDPRLGGLRAGAAQSASAALTGASTTVVMGARHAGSGAVGVGAPGPHARMRTAAAAAAAAAAVAAPATPAGAEQWGAHMLDRRTVDDTPTRRLNLGPITRLVEEFNRMAKPAPGGAAAAAAAAGALHTPGALLRTPGAAKGAAAAAGHEALALALDTAGFIPGVGWCMAAEGADADDHLVAILFCDGCRILVKVRSQLVCFRDQSAEYEDLPFDHSMPVRVKERLSWLPRFLAAMGLAA</sequence>
<dbReference type="GO" id="GO:0005524">
    <property type="term" value="F:ATP binding"/>
    <property type="evidence" value="ECO:0007669"/>
    <property type="project" value="UniProtKB-UniRule"/>
</dbReference>
<organism evidence="9 10">
    <name type="scientific">Coemansia javaensis</name>
    <dbReference type="NCBI Taxonomy" id="2761396"/>
    <lineage>
        <taxon>Eukaryota</taxon>
        <taxon>Fungi</taxon>
        <taxon>Fungi incertae sedis</taxon>
        <taxon>Zoopagomycota</taxon>
        <taxon>Kickxellomycotina</taxon>
        <taxon>Kickxellomycetes</taxon>
        <taxon>Kickxellales</taxon>
        <taxon>Kickxellaceae</taxon>
        <taxon>Coemansia</taxon>
    </lineage>
</organism>
<protein>
    <recommendedName>
        <fullName evidence="8">Protein kinase domain-containing protein</fullName>
    </recommendedName>
</protein>
<evidence type="ECO:0000256" key="3">
    <source>
        <dbReference type="ARBA" id="ARBA00022741"/>
    </source>
</evidence>
<keyword evidence="3 6" id="KW-0547">Nucleotide-binding</keyword>
<dbReference type="PANTHER" id="PTHR24345:SF91">
    <property type="entry name" value="SERINE_THREONINE-PROTEIN KINASE PLK4"/>
    <property type="match status" value="1"/>
</dbReference>
<evidence type="ECO:0000256" key="4">
    <source>
        <dbReference type="ARBA" id="ARBA00022777"/>
    </source>
</evidence>
<evidence type="ECO:0000313" key="10">
    <source>
        <dbReference type="Proteomes" id="UP001140217"/>
    </source>
</evidence>
<dbReference type="PROSITE" id="PS00108">
    <property type="entry name" value="PROTEIN_KINASE_ST"/>
    <property type="match status" value="1"/>
</dbReference>
<evidence type="ECO:0000256" key="7">
    <source>
        <dbReference type="SAM" id="MobiDB-lite"/>
    </source>
</evidence>
<dbReference type="EMBL" id="JANBUL010000017">
    <property type="protein sequence ID" value="KAJ2784996.1"/>
    <property type="molecule type" value="Genomic_DNA"/>
</dbReference>
<evidence type="ECO:0000313" key="9">
    <source>
        <dbReference type="EMBL" id="KAJ2784996.1"/>
    </source>
</evidence>
<feature type="region of interest" description="Disordered" evidence="7">
    <location>
        <begin position="310"/>
        <end position="332"/>
    </location>
</feature>
<feature type="binding site" evidence="6">
    <location>
        <position position="67"/>
    </location>
    <ligand>
        <name>ATP</name>
        <dbReference type="ChEBI" id="CHEBI:30616"/>
    </ligand>
</feature>
<dbReference type="InterPro" id="IPR036947">
    <property type="entry name" value="POLO_box_dom_sf"/>
</dbReference>
<keyword evidence="1" id="KW-0723">Serine/threonine-protein kinase</keyword>
<dbReference type="Proteomes" id="UP001140217">
    <property type="component" value="Unassembled WGS sequence"/>
</dbReference>
<dbReference type="InterPro" id="IPR000719">
    <property type="entry name" value="Prot_kinase_dom"/>
</dbReference>
<dbReference type="Gene3D" id="3.30.1120.30">
    <property type="entry name" value="POLO box domain"/>
    <property type="match status" value="1"/>
</dbReference>
<dbReference type="GO" id="GO:0004674">
    <property type="term" value="F:protein serine/threonine kinase activity"/>
    <property type="evidence" value="ECO:0007669"/>
    <property type="project" value="UniProtKB-KW"/>
</dbReference>
<dbReference type="InterPro" id="IPR011009">
    <property type="entry name" value="Kinase-like_dom_sf"/>
</dbReference>
<evidence type="ECO:0000259" key="8">
    <source>
        <dbReference type="PROSITE" id="PS50011"/>
    </source>
</evidence>
<keyword evidence="10" id="KW-1185">Reference proteome</keyword>
<dbReference type="OrthoDB" id="408964at2759"/>
<feature type="region of interest" description="Disordered" evidence="7">
    <location>
        <begin position="354"/>
        <end position="426"/>
    </location>
</feature>
<keyword evidence="4" id="KW-0418">Kinase</keyword>
<dbReference type="AlphaFoldDB" id="A0A9W8LLM5"/>
<feature type="region of interest" description="Disordered" evidence="7">
    <location>
        <begin position="597"/>
        <end position="638"/>
    </location>
</feature>
<comment type="caution">
    <text evidence="9">The sequence shown here is derived from an EMBL/GenBank/DDBJ whole genome shotgun (WGS) entry which is preliminary data.</text>
</comment>
<dbReference type="FunFam" id="3.30.200.20:FF:000042">
    <property type="entry name" value="Aurora kinase A"/>
    <property type="match status" value="1"/>
</dbReference>
<reference evidence="9" key="1">
    <citation type="submission" date="2022-07" db="EMBL/GenBank/DDBJ databases">
        <title>Phylogenomic reconstructions and comparative analyses of Kickxellomycotina fungi.</title>
        <authorList>
            <person name="Reynolds N.K."/>
            <person name="Stajich J.E."/>
            <person name="Barry K."/>
            <person name="Grigoriev I.V."/>
            <person name="Crous P."/>
            <person name="Smith M.E."/>
        </authorList>
    </citation>
    <scope>NUCLEOTIDE SEQUENCE</scope>
    <source>
        <strain evidence="9">NBRC 105414</strain>
    </source>
</reference>
<dbReference type="InterPro" id="IPR017441">
    <property type="entry name" value="Protein_kinase_ATP_BS"/>
</dbReference>
<evidence type="ECO:0000256" key="1">
    <source>
        <dbReference type="ARBA" id="ARBA00022527"/>
    </source>
</evidence>
<feature type="compositionally biased region" description="Acidic residues" evidence="7">
    <location>
        <begin position="597"/>
        <end position="613"/>
    </location>
</feature>
<dbReference type="Gene3D" id="1.10.510.10">
    <property type="entry name" value="Transferase(Phosphotransferase) domain 1"/>
    <property type="match status" value="1"/>
</dbReference>
<feature type="domain" description="Protein kinase" evidence="8">
    <location>
        <begin position="34"/>
        <end position="301"/>
    </location>
</feature>
<name>A0A9W8LLM5_9FUNG</name>
<dbReference type="SUPFAM" id="SSF56112">
    <property type="entry name" value="Protein kinase-like (PK-like)"/>
    <property type="match status" value="1"/>
</dbReference>
<dbReference type="InterPro" id="IPR008271">
    <property type="entry name" value="Ser/Thr_kinase_AS"/>
</dbReference>
<gene>
    <name evidence="9" type="ORF">H4R18_000810</name>
</gene>
<proteinExistence type="predicted"/>
<dbReference type="FunFam" id="1.10.510.10:FF:000571">
    <property type="entry name" value="Maternal embryonic leucine zipper kinase"/>
    <property type="match status" value="1"/>
</dbReference>
<dbReference type="PROSITE" id="PS00107">
    <property type="entry name" value="PROTEIN_KINASE_ATP"/>
    <property type="match status" value="1"/>
</dbReference>
<accession>A0A9W8LLM5</accession>
<dbReference type="PROSITE" id="PS50011">
    <property type="entry name" value="PROTEIN_KINASE_DOM"/>
    <property type="match status" value="1"/>
</dbReference>
<keyword evidence="2" id="KW-0808">Transferase</keyword>
<feature type="compositionally biased region" description="Gly residues" evidence="7">
    <location>
        <begin position="400"/>
        <end position="412"/>
    </location>
</feature>